<organism evidence="1 2">
    <name type="scientific">Cytobacillus oceanisediminis</name>
    <dbReference type="NCBI Taxonomy" id="665099"/>
    <lineage>
        <taxon>Bacteria</taxon>
        <taxon>Bacillati</taxon>
        <taxon>Bacillota</taxon>
        <taxon>Bacilli</taxon>
        <taxon>Bacillales</taxon>
        <taxon>Bacillaceae</taxon>
        <taxon>Cytobacillus</taxon>
    </lineage>
</organism>
<evidence type="ECO:0000313" key="1">
    <source>
        <dbReference type="EMBL" id="TWH90568.1"/>
    </source>
</evidence>
<protein>
    <recommendedName>
        <fullName evidence="3">Sulfotransferase family protein</fullName>
    </recommendedName>
</protein>
<reference evidence="1 2" key="1">
    <citation type="journal article" date="2015" name="Stand. Genomic Sci.">
        <title>Genomic Encyclopedia of Bacterial and Archaeal Type Strains, Phase III: the genomes of soil and plant-associated and newly described type strains.</title>
        <authorList>
            <person name="Whitman W.B."/>
            <person name="Woyke T."/>
            <person name="Klenk H.P."/>
            <person name="Zhou Y."/>
            <person name="Lilburn T.G."/>
            <person name="Beck B.J."/>
            <person name="De Vos P."/>
            <person name="Vandamme P."/>
            <person name="Eisen J.A."/>
            <person name="Garrity G."/>
            <person name="Hugenholtz P."/>
            <person name="Kyrpides N.C."/>
        </authorList>
    </citation>
    <scope>NUCLEOTIDE SEQUENCE [LARGE SCALE GENOMIC DNA]</scope>
    <source>
        <strain evidence="1 2">CGMCC 1.10115</strain>
    </source>
</reference>
<dbReference type="AlphaFoldDB" id="A0A562K555"/>
<dbReference type="SUPFAM" id="SSF52540">
    <property type="entry name" value="P-loop containing nucleoside triphosphate hydrolases"/>
    <property type="match status" value="1"/>
</dbReference>
<gene>
    <name evidence="1" type="ORF">IQ19_00011</name>
</gene>
<dbReference type="EMBL" id="VLKI01000001">
    <property type="protein sequence ID" value="TWH90568.1"/>
    <property type="molecule type" value="Genomic_DNA"/>
</dbReference>
<sequence length="276" mass="32492">MVRENKAICILGSGRCGTSMVSRAINLMGVDVGSHLYPADRTNPKGYWENSRIVKIHEKMFKIAGNNIHQPLWWQQKGYSHLKEELKEYITSEYLDKGVWGWKDPRTCHFIELWSEVLKELGVTPHFVIMVRNPVDIVHSFKKAYNFEEISALKLWQQRTLLSLKKTKGYKRIIFDYNQFLDNSLECLKTISKAFNLKINKNENELKKQLSNFIDPSLQHSRVSLERLLKDPNIDDDIKELYNLCYKACHSKEFFKSDIFSNKIDLLYRSFFNELT</sequence>
<accession>A0A562K555</accession>
<keyword evidence="2" id="KW-1185">Reference proteome</keyword>
<name>A0A562K555_9BACI</name>
<dbReference type="GeneID" id="65401318"/>
<comment type="caution">
    <text evidence="1">The sequence shown here is derived from an EMBL/GenBank/DDBJ whole genome shotgun (WGS) entry which is preliminary data.</text>
</comment>
<dbReference type="InterPro" id="IPR027417">
    <property type="entry name" value="P-loop_NTPase"/>
</dbReference>
<dbReference type="Proteomes" id="UP000318667">
    <property type="component" value="Unassembled WGS sequence"/>
</dbReference>
<proteinExistence type="predicted"/>
<dbReference type="RefSeq" id="WP_144538690.1">
    <property type="nucleotide sequence ID" value="NZ_CBCSDC010000029.1"/>
</dbReference>
<dbReference type="OrthoDB" id="9816424at2"/>
<evidence type="ECO:0000313" key="2">
    <source>
        <dbReference type="Proteomes" id="UP000318667"/>
    </source>
</evidence>
<dbReference type="Gene3D" id="3.40.50.300">
    <property type="entry name" value="P-loop containing nucleotide triphosphate hydrolases"/>
    <property type="match status" value="1"/>
</dbReference>
<evidence type="ECO:0008006" key="3">
    <source>
        <dbReference type="Google" id="ProtNLM"/>
    </source>
</evidence>